<feature type="transmembrane region" description="Helical" evidence="1">
    <location>
        <begin position="78"/>
        <end position="99"/>
    </location>
</feature>
<evidence type="ECO:0000256" key="1">
    <source>
        <dbReference type="SAM" id="Phobius"/>
    </source>
</evidence>
<proteinExistence type="predicted"/>
<evidence type="ECO:0000313" key="3">
    <source>
        <dbReference type="EMBL" id="KNF09264.1"/>
    </source>
</evidence>
<evidence type="ECO:0000259" key="2">
    <source>
        <dbReference type="Pfam" id="PF12164"/>
    </source>
</evidence>
<dbReference type="InterPro" id="IPR021997">
    <property type="entry name" value="SporV_AA"/>
</dbReference>
<name>A0A0L0WCQ9_GOTPU</name>
<reference evidence="4" key="1">
    <citation type="submission" date="2015-07" db="EMBL/GenBank/DDBJ databases">
        <title>Draft genome sequence of the purine-degrading Gottschalkia purinilyticum DSM 1384 (formerly Clostridium purinilyticum).</title>
        <authorList>
            <person name="Poehlein A."/>
            <person name="Schiel-Bengelsdorf B."/>
            <person name="Bengelsdorf F.R."/>
            <person name="Daniel R."/>
            <person name="Duerre P."/>
        </authorList>
    </citation>
    <scope>NUCLEOTIDE SEQUENCE [LARGE SCALE GENOMIC DNA]</scope>
    <source>
        <strain evidence="4">DSM 1384</strain>
    </source>
</reference>
<keyword evidence="1" id="KW-0472">Membrane</keyword>
<keyword evidence="1" id="KW-0812">Transmembrane</keyword>
<protein>
    <submittedName>
        <fullName evidence="3">Stage V sporulation protein AA</fullName>
    </submittedName>
</protein>
<sequence length="183" mass="20836">MLKIKDVASIFCNDEKIQDKIANIDIEKTKESINQNKVIPVLKVIDIIHKNIKDIDIVAIGEPEILVSSKKNKGQNKIFQIFKVILVSILLFFGAALAITNFHSDVNIEETFKKMYFLITGEKSKNLLIIQIPYSIGIGAGMTSFFNHIFAKKSEKEPSPLEVEMYLYDKDVDEYILDSTKHN</sequence>
<comment type="caution">
    <text evidence="3">The sequence shown here is derived from an EMBL/GenBank/DDBJ whole genome shotgun (WGS) entry which is preliminary data.</text>
</comment>
<dbReference type="PATRIC" id="fig|1503.3.peg.1902"/>
<dbReference type="AlphaFoldDB" id="A0A0L0WCQ9"/>
<feature type="transmembrane region" description="Helical" evidence="1">
    <location>
        <begin position="127"/>
        <end position="146"/>
    </location>
</feature>
<dbReference type="STRING" id="1503.CLPU_3c00420"/>
<accession>A0A0L0WCQ9</accession>
<dbReference type="InterPro" id="IPR038548">
    <property type="entry name" value="SporV_AA_N_sf"/>
</dbReference>
<dbReference type="Pfam" id="PF12164">
    <property type="entry name" value="SporV_AA"/>
    <property type="match status" value="1"/>
</dbReference>
<organism evidence="3 4">
    <name type="scientific">Gottschalkia purinilytica</name>
    <name type="common">Clostridium purinilyticum</name>
    <dbReference type="NCBI Taxonomy" id="1503"/>
    <lineage>
        <taxon>Bacteria</taxon>
        <taxon>Bacillati</taxon>
        <taxon>Bacillota</taxon>
        <taxon>Tissierellia</taxon>
        <taxon>Tissierellales</taxon>
        <taxon>Gottschalkiaceae</taxon>
        <taxon>Gottschalkia</taxon>
    </lineage>
</organism>
<dbReference type="Gene3D" id="2.60.480.10">
    <property type="entry name" value="eubacterium ventriosum atcc domain"/>
    <property type="match status" value="1"/>
</dbReference>
<keyword evidence="1" id="KW-1133">Transmembrane helix</keyword>
<gene>
    <name evidence="3" type="primary">spoVAA</name>
    <name evidence="3" type="ORF">CLPU_3c00420</name>
</gene>
<feature type="domain" description="Stage V sporulation protein AA" evidence="2">
    <location>
        <begin position="2"/>
        <end position="72"/>
    </location>
</feature>
<keyword evidence="4" id="KW-1185">Reference proteome</keyword>
<dbReference type="Proteomes" id="UP000037267">
    <property type="component" value="Unassembled WGS sequence"/>
</dbReference>
<dbReference type="EMBL" id="LGSS01000003">
    <property type="protein sequence ID" value="KNF09264.1"/>
    <property type="molecule type" value="Genomic_DNA"/>
</dbReference>
<evidence type="ECO:0000313" key="4">
    <source>
        <dbReference type="Proteomes" id="UP000037267"/>
    </source>
</evidence>